<dbReference type="Pfam" id="PF13639">
    <property type="entry name" value="zf-RING_2"/>
    <property type="match status" value="1"/>
</dbReference>
<evidence type="ECO:0000313" key="7">
    <source>
        <dbReference type="EMBL" id="CAD8174052.1"/>
    </source>
</evidence>
<keyword evidence="8" id="KW-1185">Reference proteome</keyword>
<keyword evidence="1" id="KW-0479">Metal-binding</keyword>
<dbReference type="EMBL" id="CAJJDO010000060">
    <property type="protein sequence ID" value="CAD8174052.1"/>
    <property type="molecule type" value="Genomic_DNA"/>
</dbReference>
<evidence type="ECO:0000256" key="2">
    <source>
        <dbReference type="ARBA" id="ARBA00022771"/>
    </source>
</evidence>
<dbReference type="Proteomes" id="UP000689195">
    <property type="component" value="Unassembled WGS sequence"/>
</dbReference>
<dbReference type="PROSITE" id="PS50089">
    <property type="entry name" value="ZF_RING_2"/>
    <property type="match status" value="1"/>
</dbReference>
<evidence type="ECO:0000256" key="5">
    <source>
        <dbReference type="SAM" id="Phobius"/>
    </source>
</evidence>
<dbReference type="PANTHER" id="PTHR45798:SF97">
    <property type="entry name" value="ALCOHOL-SENSITIVE RING FINGER PROTEIN 1"/>
    <property type="match status" value="1"/>
</dbReference>
<keyword evidence="5" id="KW-1133">Transmembrane helix</keyword>
<reference evidence="7" key="1">
    <citation type="submission" date="2021-01" db="EMBL/GenBank/DDBJ databases">
        <authorList>
            <consortium name="Genoscope - CEA"/>
            <person name="William W."/>
        </authorList>
    </citation>
    <scope>NUCLEOTIDE SEQUENCE</scope>
</reference>
<keyword evidence="5" id="KW-0472">Membrane</keyword>
<dbReference type="GO" id="GO:0008270">
    <property type="term" value="F:zinc ion binding"/>
    <property type="evidence" value="ECO:0007669"/>
    <property type="project" value="UniProtKB-KW"/>
</dbReference>
<evidence type="ECO:0000256" key="1">
    <source>
        <dbReference type="ARBA" id="ARBA00022723"/>
    </source>
</evidence>
<evidence type="ECO:0000256" key="4">
    <source>
        <dbReference type="PROSITE-ProRule" id="PRU00175"/>
    </source>
</evidence>
<dbReference type="SMART" id="SM00184">
    <property type="entry name" value="RING"/>
    <property type="match status" value="1"/>
</dbReference>
<evidence type="ECO:0000256" key="3">
    <source>
        <dbReference type="ARBA" id="ARBA00022833"/>
    </source>
</evidence>
<dbReference type="InterPro" id="IPR001841">
    <property type="entry name" value="Znf_RING"/>
</dbReference>
<dbReference type="InterPro" id="IPR052788">
    <property type="entry name" value="RING-type_E3_ligase_ATL"/>
</dbReference>
<comment type="caution">
    <text evidence="7">The sequence shown here is derived from an EMBL/GenBank/DDBJ whole genome shotgun (WGS) entry which is preliminary data.</text>
</comment>
<accession>A0A8S1VE23</accession>
<protein>
    <recommendedName>
        <fullName evidence="6">RING-type domain-containing protein</fullName>
    </recommendedName>
</protein>
<dbReference type="PANTHER" id="PTHR45798">
    <property type="entry name" value="RING-H2 FINGER PROTEIN ATL61-RELATED-RELATED"/>
    <property type="match status" value="1"/>
</dbReference>
<proteinExistence type="predicted"/>
<feature type="transmembrane region" description="Helical" evidence="5">
    <location>
        <begin position="133"/>
        <end position="158"/>
    </location>
</feature>
<keyword evidence="3" id="KW-0862">Zinc</keyword>
<organism evidence="7 8">
    <name type="scientific">Paramecium pentaurelia</name>
    <dbReference type="NCBI Taxonomy" id="43138"/>
    <lineage>
        <taxon>Eukaryota</taxon>
        <taxon>Sar</taxon>
        <taxon>Alveolata</taxon>
        <taxon>Ciliophora</taxon>
        <taxon>Intramacronucleata</taxon>
        <taxon>Oligohymenophorea</taxon>
        <taxon>Peniculida</taxon>
        <taxon>Parameciidae</taxon>
        <taxon>Paramecium</taxon>
    </lineage>
</organism>
<evidence type="ECO:0000259" key="6">
    <source>
        <dbReference type="PROSITE" id="PS50089"/>
    </source>
</evidence>
<name>A0A8S1VE23_9CILI</name>
<keyword evidence="2 4" id="KW-0863">Zinc-finger</keyword>
<feature type="domain" description="RING-type" evidence="6">
    <location>
        <begin position="197"/>
        <end position="237"/>
    </location>
</feature>
<dbReference type="OrthoDB" id="8062037at2759"/>
<gene>
    <name evidence="7" type="ORF">PPENT_87.1.T0600202</name>
</gene>
<evidence type="ECO:0000313" key="8">
    <source>
        <dbReference type="Proteomes" id="UP000689195"/>
    </source>
</evidence>
<dbReference type="AlphaFoldDB" id="A0A8S1VE23"/>
<keyword evidence="5" id="KW-0812">Transmembrane</keyword>
<sequence>MFNNSNLQFIITQFQFAIIQWHKNSTKQIEFSYFIQLNNIISYFCKFKSQLFTTLFIFIYQKVISFDSKNYWFFKSKIFRKAHFQESIMKSNLQIDYQCEQTQMNAYELIKLVLREEEEEEHDKDDDESSNKAIIILIFLCIGLLISGIIFCLCKYFYERIKQKRLAQVRQLNESQYQQQNIQLETLCLQNRELEDCPICLMPIPSILLVSTSCNHKFHQACLTLWLQVYKICPTCRTIISQ</sequence>